<protein>
    <submittedName>
        <fullName evidence="2">Uncharacterized protein</fullName>
    </submittedName>
</protein>
<evidence type="ECO:0000313" key="2">
    <source>
        <dbReference type="EMBL" id="MEQ2198944.1"/>
    </source>
</evidence>
<dbReference type="Proteomes" id="UP001434883">
    <property type="component" value="Unassembled WGS sequence"/>
</dbReference>
<evidence type="ECO:0000256" key="1">
    <source>
        <dbReference type="SAM" id="MobiDB-lite"/>
    </source>
</evidence>
<comment type="caution">
    <text evidence="2">The sequence shown here is derived from an EMBL/GenBank/DDBJ whole genome shotgun (WGS) entry which is preliminary data.</text>
</comment>
<evidence type="ECO:0000313" key="3">
    <source>
        <dbReference type="Proteomes" id="UP001434883"/>
    </source>
</evidence>
<gene>
    <name evidence="2" type="ORF">XENOCAPTIV_021267</name>
</gene>
<feature type="compositionally biased region" description="Basic and acidic residues" evidence="1">
    <location>
        <begin position="88"/>
        <end position="102"/>
    </location>
</feature>
<name>A0ABV0QSZ4_9TELE</name>
<reference evidence="2 3" key="1">
    <citation type="submission" date="2021-06" db="EMBL/GenBank/DDBJ databases">
        <authorList>
            <person name="Palmer J.M."/>
        </authorList>
    </citation>
    <scope>NUCLEOTIDE SEQUENCE [LARGE SCALE GENOMIC DNA]</scope>
    <source>
        <strain evidence="2 3">XC_2019</strain>
        <tissue evidence="2">Muscle</tissue>
    </source>
</reference>
<proteinExistence type="predicted"/>
<feature type="region of interest" description="Disordered" evidence="1">
    <location>
        <begin position="1"/>
        <end position="127"/>
    </location>
</feature>
<feature type="compositionally biased region" description="Low complexity" evidence="1">
    <location>
        <begin position="103"/>
        <end position="118"/>
    </location>
</feature>
<dbReference type="EMBL" id="JAHRIN010021443">
    <property type="protein sequence ID" value="MEQ2198944.1"/>
    <property type="molecule type" value="Genomic_DNA"/>
</dbReference>
<accession>A0ABV0QSZ4</accession>
<organism evidence="2 3">
    <name type="scientific">Xenoophorus captivus</name>
    <dbReference type="NCBI Taxonomy" id="1517983"/>
    <lineage>
        <taxon>Eukaryota</taxon>
        <taxon>Metazoa</taxon>
        <taxon>Chordata</taxon>
        <taxon>Craniata</taxon>
        <taxon>Vertebrata</taxon>
        <taxon>Euteleostomi</taxon>
        <taxon>Actinopterygii</taxon>
        <taxon>Neopterygii</taxon>
        <taxon>Teleostei</taxon>
        <taxon>Neoteleostei</taxon>
        <taxon>Acanthomorphata</taxon>
        <taxon>Ovalentaria</taxon>
        <taxon>Atherinomorphae</taxon>
        <taxon>Cyprinodontiformes</taxon>
        <taxon>Goodeidae</taxon>
        <taxon>Xenoophorus</taxon>
    </lineage>
</organism>
<feature type="non-terminal residue" evidence="2">
    <location>
        <position position="362"/>
    </location>
</feature>
<feature type="region of interest" description="Disordered" evidence="1">
    <location>
        <begin position="189"/>
        <end position="289"/>
    </location>
</feature>
<keyword evidence="3" id="KW-1185">Reference proteome</keyword>
<feature type="compositionally biased region" description="Low complexity" evidence="1">
    <location>
        <begin position="26"/>
        <end position="36"/>
    </location>
</feature>
<feature type="non-terminal residue" evidence="2">
    <location>
        <position position="1"/>
    </location>
</feature>
<sequence>DASTVFREAGGGASGRMPQPTEEEASAGAPISAGSGLFEGRGGAAQGSTQGPRTHAAFQAAAAWESGEDLEDDGISVRASNAEFQSLEDQRDPFPDPRDRDPPSIGGNDGSGNSLGSSVRSGPGEEPCPLRAIILAALDKVDLDDAPVARPTGIPFFRRAPAAPPFEVPPLRRLPVIPGQLFGPEAERALERRRQSSQAPEAWGGRSGAMGPPAPQPRRRDMREPRRHFRTATPAQFAQRSHAVAGAWRQPGVEQAPPRGALEGPDRSWRPPPEAEAGGRGRSEGCRPTAGRFSQRRLAYWETHCKDAWALRTMSQGYRLQFRRRPPPPLEVRVTPVTEPARTAILLQEIKTLLDIDVLRVI</sequence>